<evidence type="ECO:0000313" key="2">
    <source>
        <dbReference type="EMBL" id="KAK4199228.1"/>
    </source>
</evidence>
<evidence type="ECO:0000313" key="3">
    <source>
        <dbReference type="Proteomes" id="UP001303160"/>
    </source>
</evidence>
<dbReference type="Proteomes" id="UP001303160">
    <property type="component" value="Unassembled WGS sequence"/>
</dbReference>
<gene>
    <name evidence="2" type="ORF">QBC40DRAFT_255333</name>
</gene>
<evidence type="ECO:0000256" key="1">
    <source>
        <dbReference type="SAM" id="MobiDB-lite"/>
    </source>
</evidence>
<accession>A0AAN6XFJ8</accession>
<feature type="region of interest" description="Disordered" evidence="1">
    <location>
        <begin position="96"/>
        <end position="124"/>
    </location>
</feature>
<dbReference type="EMBL" id="MU863935">
    <property type="protein sequence ID" value="KAK4199228.1"/>
    <property type="molecule type" value="Genomic_DNA"/>
</dbReference>
<dbReference type="PANTHER" id="PTHR35605:SF1">
    <property type="entry name" value="ECP2 EFFECTOR PROTEIN DOMAIN-CONTAINING PROTEIN-RELATED"/>
    <property type="match status" value="1"/>
</dbReference>
<keyword evidence="3" id="KW-1185">Reference proteome</keyword>
<comment type="caution">
    <text evidence="2">The sequence shown here is derived from an EMBL/GenBank/DDBJ whole genome shotgun (WGS) entry which is preliminary data.</text>
</comment>
<dbReference type="AlphaFoldDB" id="A0AAN6XFJ8"/>
<organism evidence="2 3">
    <name type="scientific">Triangularia verruculosa</name>
    <dbReference type="NCBI Taxonomy" id="2587418"/>
    <lineage>
        <taxon>Eukaryota</taxon>
        <taxon>Fungi</taxon>
        <taxon>Dikarya</taxon>
        <taxon>Ascomycota</taxon>
        <taxon>Pezizomycotina</taxon>
        <taxon>Sordariomycetes</taxon>
        <taxon>Sordariomycetidae</taxon>
        <taxon>Sordariales</taxon>
        <taxon>Podosporaceae</taxon>
        <taxon>Triangularia</taxon>
    </lineage>
</organism>
<dbReference type="PANTHER" id="PTHR35605">
    <property type="entry name" value="ECP2 EFFECTOR PROTEIN DOMAIN-CONTAINING PROTEIN-RELATED"/>
    <property type="match status" value="1"/>
</dbReference>
<name>A0AAN6XFJ8_9PEZI</name>
<reference evidence="2" key="2">
    <citation type="submission" date="2023-05" db="EMBL/GenBank/DDBJ databases">
        <authorList>
            <consortium name="Lawrence Berkeley National Laboratory"/>
            <person name="Steindorff A."/>
            <person name="Hensen N."/>
            <person name="Bonometti L."/>
            <person name="Westerberg I."/>
            <person name="Brannstrom I.O."/>
            <person name="Guillou S."/>
            <person name="Cros-Aarteil S."/>
            <person name="Calhoun S."/>
            <person name="Haridas S."/>
            <person name="Kuo A."/>
            <person name="Mondo S."/>
            <person name="Pangilinan J."/>
            <person name="Riley R."/>
            <person name="Labutti K."/>
            <person name="Andreopoulos B."/>
            <person name="Lipzen A."/>
            <person name="Chen C."/>
            <person name="Yanf M."/>
            <person name="Daum C."/>
            <person name="Ng V."/>
            <person name="Clum A."/>
            <person name="Ohm R."/>
            <person name="Martin F."/>
            <person name="Silar P."/>
            <person name="Natvig D."/>
            <person name="Lalanne C."/>
            <person name="Gautier V."/>
            <person name="Ament-Velasquez S.L."/>
            <person name="Kruys A."/>
            <person name="Hutchinson M.I."/>
            <person name="Powell A.J."/>
            <person name="Barry K."/>
            <person name="Miller A.N."/>
            <person name="Grigoriev I.V."/>
            <person name="Debuchy R."/>
            <person name="Gladieux P."/>
            <person name="Thoren M.H."/>
            <person name="Johannesson H."/>
        </authorList>
    </citation>
    <scope>NUCLEOTIDE SEQUENCE</scope>
    <source>
        <strain evidence="2">CBS 315.58</strain>
    </source>
</reference>
<reference evidence="2" key="1">
    <citation type="journal article" date="2023" name="Mol. Phylogenet. Evol.">
        <title>Genome-scale phylogeny and comparative genomics of the fungal order Sordariales.</title>
        <authorList>
            <person name="Hensen N."/>
            <person name="Bonometti L."/>
            <person name="Westerberg I."/>
            <person name="Brannstrom I.O."/>
            <person name="Guillou S."/>
            <person name="Cros-Aarteil S."/>
            <person name="Calhoun S."/>
            <person name="Haridas S."/>
            <person name="Kuo A."/>
            <person name="Mondo S."/>
            <person name="Pangilinan J."/>
            <person name="Riley R."/>
            <person name="LaButti K."/>
            <person name="Andreopoulos B."/>
            <person name="Lipzen A."/>
            <person name="Chen C."/>
            <person name="Yan M."/>
            <person name="Daum C."/>
            <person name="Ng V."/>
            <person name="Clum A."/>
            <person name="Steindorff A."/>
            <person name="Ohm R.A."/>
            <person name="Martin F."/>
            <person name="Silar P."/>
            <person name="Natvig D.O."/>
            <person name="Lalanne C."/>
            <person name="Gautier V."/>
            <person name="Ament-Velasquez S.L."/>
            <person name="Kruys A."/>
            <person name="Hutchinson M.I."/>
            <person name="Powell A.J."/>
            <person name="Barry K."/>
            <person name="Miller A.N."/>
            <person name="Grigoriev I.V."/>
            <person name="Debuchy R."/>
            <person name="Gladieux P."/>
            <person name="Hiltunen Thoren M."/>
            <person name="Johannesson H."/>
        </authorList>
    </citation>
    <scope>NUCLEOTIDE SEQUENCE</scope>
    <source>
        <strain evidence="2">CBS 315.58</strain>
    </source>
</reference>
<sequence>MCEDETGGAFWCNDSNTTKTKLWRELAEAAGEIFFQCSFGGIRTQGQLHIGEDSRVIVTHPIPFRQACNLNYNDTLKTRGGFEGIWPEDLEDPYPKHAAQKRHSRPQLVPPQAPTAGLFPKVSRPLGIECSSPIGRRADRDDTRQLYDDAMNEYKRGKMCTLGPKQCMNLRCNGATAAFFWCNDSTEKRTKQCWEPLDLGWQVMNDCERWGETGGTNHDGDERVFVFRPSDGKCELKYETVEK</sequence>
<proteinExistence type="predicted"/>
<protein>
    <submittedName>
        <fullName evidence="2">Uncharacterized protein</fullName>
    </submittedName>
</protein>